<gene>
    <name evidence="1" type="ORF">EWV91_11745</name>
</gene>
<dbReference type="Proteomes" id="UP000320293">
    <property type="component" value="Unassembled WGS sequence"/>
</dbReference>
<dbReference type="AlphaFoldDB" id="A0A552FJX1"/>
<comment type="caution">
    <text evidence="1">The sequence shown here is derived from an EMBL/GenBank/DDBJ whole genome shotgun (WGS) entry which is preliminary data.</text>
</comment>
<name>A0A552FJX1_MICAE</name>
<reference evidence="1 2" key="1">
    <citation type="submission" date="2019-01" db="EMBL/GenBank/DDBJ databases">
        <title>Coherence of Microcystis species and biogeography revealed through population genomics.</title>
        <authorList>
            <person name="Perez-Carrascal O.M."/>
            <person name="Terrat Y."/>
            <person name="Giani A."/>
            <person name="Fortin N."/>
            <person name="Tromas N."/>
            <person name="Shapiro B.J."/>
        </authorList>
    </citation>
    <scope>NUCLEOTIDE SEQUENCE [LARGE SCALE GENOMIC DNA]</scope>
    <source>
        <strain evidence="1">Ma_QC_Ca_00000000_S207</strain>
    </source>
</reference>
<organism evidence="1 2">
    <name type="scientific">Microcystis aeruginosa Ma_QC_Ca_00000000_S207</name>
    <dbReference type="NCBI Taxonomy" id="2486251"/>
    <lineage>
        <taxon>Bacteria</taxon>
        <taxon>Bacillati</taxon>
        <taxon>Cyanobacteriota</taxon>
        <taxon>Cyanophyceae</taxon>
        <taxon>Oscillatoriophycideae</taxon>
        <taxon>Chroococcales</taxon>
        <taxon>Microcystaceae</taxon>
        <taxon>Microcystis</taxon>
    </lineage>
</organism>
<dbReference type="EMBL" id="SFBF01000224">
    <property type="protein sequence ID" value="TRU47000.1"/>
    <property type="molecule type" value="Genomic_DNA"/>
</dbReference>
<evidence type="ECO:0000313" key="1">
    <source>
        <dbReference type="EMBL" id="TRU47000.1"/>
    </source>
</evidence>
<evidence type="ECO:0000313" key="2">
    <source>
        <dbReference type="Proteomes" id="UP000320293"/>
    </source>
</evidence>
<sequence length="67" mass="7979">MTLKYEDLAEDEQYFIDKIRGLSQSKRDALKNSENALLTWIKTEVPKIWKKISGAVKDLWNWFKSLF</sequence>
<accession>A0A552FJX1</accession>
<proteinExistence type="predicted"/>
<protein>
    <submittedName>
        <fullName evidence="1">Uncharacterized protein</fullName>
    </submittedName>
</protein>